<feature type="transmembrane region" description="Helical" evidence="1">
    <location>
        <begin position="133"/>
        <end position="155"/>
    </location>
</feature>
<sequence>MPTGWLIGGLMVAAILGGALIAAQGPIYARMAVGLGNPITATLMAFLIATCAISLVAIITKAPMPDGQAVRTMPPWVWLGALVGVYQVLVSIFAVPRLGVAPFILLVIVGQICASLLYDHFGLFDLKIRPVNVQAMLGATLVIIGALLVIWRSILVARQPGQIKPSIALIFCQNRRESRLRNLTIGGKASP</sequence>
<gene>
    <name evidence="2" type="ORF">L1I42_06120</name>
</gene>
<comment type="caution">
    <text evidence="2">The sequence shown here is derived from an EMBL/GenBank/DDBJ whole genome shotgun (WGS) entry which is preliminary data.</text>
</comment>
<dbReference type="PANTHER" id="PTHR34821">
    <property type="entry name" value="INNER MEMBRANE PROTEIN YDCZ"/>
    <property type="match status" value="1"/>
</dbReference>
<dbReference type="Pfam" id="PF04657">
    <property type="entry name" value="DMT_YdcZ"/>
    <property type="match status" value="1"/>
</dbReference>
<dbReference type="InterPro" id="IPR006750">
    <property type="entry name" value="YdcZ"/>
</dbReference>
<keyword evidence="1" id="KW-0472">Membrane</keyword>
<feature type="transmembrane region" description="Helical" evidence="1">
    <location>
        <begin position="41"/>
        <end position="64"/>
    </location>
</feature>
<keyword evidence="1" id="KW-1133">Transmembrane helix</keyword>
<evidence type="ECO:0000313" key="2">
    <source>
        <dbReference type="EMBL" id="MCF4098064.1"/>
    </source>
</evidence>
<evidence type="ECO:0000313" key="3">
    <source>
        <dbReference type="Proteomes" id="UP001201217"/>
    </source>
</evidence>
<feature type="transmembrane region" description="Helical" evidence="1">
    <location>
        <begin position="103"/>
        <end position="121"/>
    </location>
</feature>
<dbReference type="EMBL" id="JAKGTI010000001">
    <property type="protein sequence ID" value="MCF4098064.1"/>
    <property type="molecule type" value="Genomic_DNA"/>
</dbReference>
<evidence type="ECO:0000256" key="1">
    <source>
        <dbReference type="SAM" id="Phobius"/>
    </source>
</evidence>
<keyword evidence="3" id="KW-1185">Reference proteome</keyword>
<feature type="transmembrane region" description="Helical" evidence="1">
    <location>
        <begin position="76"/>
        <end position="96"/>
    </location>
</feature>
<feature type="transmembrane region" description="Helical" evidence="1">
    <location>
        <begin position="6"/>
        <end position="29"/>
    </location>
</feature>
<reference evidence="2 3" key="1">
    <citation type="submission" date="2022-01" db="EMBL/GenBank/DDBJ databases">
        <title>Maritalea mediterranea sp. nov., isolated from marine plastic residues from the Malva-rosa beach (Valencia, Spain).</title>
        <authorList>
            <person name="Vidal-Verdu A."/>
            <person name="Molina-Menor E."/>
            <person name="Pascual J."/>
            <person name="Pereto J."/>
            <person name="Porcar M."/>
        </authorList>
    </citation>
    <scope>NUCLEOTIDE SEQUENCE [LARGE SCALE GENOMIC DNA]</scope>
    <source>
        <strain evidence="2 3">P4.10X</strain>
    </source>
</reference>
<accession>A0ABS9E7A4</accession>
<dbReference type="RefSeq" id="WP_236113601.1">
    <property type="nucleotide sequence ID" value="NZ_JAKGTI010000001.1"/>
</dbReference>
<name>A0ABS9E7A4_9HYPH</name>
<dbReference type="Proteomes" id="UP001201217">
    <property type="component" value="Unassembled WGS sequence"/>
</dbReference>
<protein>
    <submittedName>
        <fullName evidence="2">DMT family transporter</fullName>
    </submittedName>
</protein>
<dbReference type="PANTHER" id="PTHR34821:SF2">
    <property type="entry name" value="INNER MEMBRANE PROTEIN YDCZ"/>
    <property type="match status" value="1"/>
</dbReference>
<proteinExistence type="predicted"/>
<organism evidence="2 3">
    <name type="scientific">Maritalea mediterranea</name>
    <dbReference type="NCBI Taxonomy" id="2909667"/>
    <lineage>
        <taxon>Bacteria</taxon>
        <taxon>Pseudomonadati</taxon>
        <taxon>Pseudomonadota</taxon>
        <taxon>Alphaproteobacteria</taxon>
        <taxon>Hyphomicrobiales</taxon>
        <taxon>Devosiaceae</taxon>
        <taxon>Maritalea</taxon>
    </lineage>
</organism>
<keyword evidence="1" id="KW-0812">Transmembrane</keyword>